<reference evidence="2" key="1">
    <citation type="journal article" date="2023" name="Mol. Phylogenet. Evol.">
        <title>Genome-scale phylogeny and comparative genomics of the fungal order Sordariales.</title>
        <authorList>
            <person name="Hensen N."/>
            <person name="Bonometti L."/>
            <person name="Westerberg I."/>
            <person name="Brannstrom I.O."/>
            <person name="Guillou S."/>
            <person name="Cros-Aarteil S."/>
            <person name="Calhoun S."/>
            <person name="Haridas S."/>
            <person name="Kuo A."/>
            <person name="Mondo S."/>
            <person name="Pangilinan J."/>
            <person name="Riley R."/>
            <person name="LaButti K."/>
            <person name="Andreopoulos B."/>
            <person name="Lipzen A."/>
            <person name="Chen C."/>
            <person name="Yan M."/>
            <person name="Daum C."/>
            <person name="Ng V."/>
            <person name="Clum A."/>
            <person name="Steindorff A."/>
            <person name="Ohm R.A."/>
            <person name="Martin F."/>
            <person name="Silar P."/>
            <person name="Natvig D.O."/>
            <person name="Lalanne C."/>
            <person name="Gautier V."/>
            <person name="Ament-Velasquez S.L."/>
            <person name="Kruys A."/>
            <person name="Hutchinson M.I."/>
            <person name="Powell A.J."/>
            <person name="Barry K."/>
            <person name="Miller A.N."/>
            <person name="Grigoriev I.V."/>
            <person name="Debuchy R."/>
            <person name="Gladieux P."/>
            <person name="Hiltunen Thoren M."/>
            <person name="Johannesson H."/>
        </authorList>
    </citation>
    <scope>NUCLEOTIDE SEQUENCE</scope>
    <source>
        <strain evidence="2">CBS 232.78</strain>
    </source>
</reference>
<comment type="caution">
    <text evidence="2">The sequence shown here is derived from an EMBL/GenBank/DDBJ whole genome shotgun (WGS) entry which is preliminary data.</text>
</comment>
<reference evidence="2" key="2">
    <citation type="submission" date="2023-06" db="EMBL/GenBank/DDBJ databases">
        <authorList>
            <consortium name="Lawrence Berkeley National Laboratory"/>
            <person name="Haridas S."/>
            <person name="Hensen N."/>
            <person name="Bonometti L."/>
            <person name="Westerberg I."/>
            <person name="Brannstrom I.O."/>
            <person name="Guillou S."/>
            <person name="Cros-Aarteil S."/>
            <person name="Calhoun S."/>
            <person name="Kuo A."/>
            <person name="Mondo S."/>
            <person name="Pangilinan J."/>
            <person name="Riley R."/>
            <person name="LaButti K."/>
            <person name="Andreopoulos B."/>
            <person name="Lipzen A."/>
            <person name="Chen C."/>
            <person name="Yanf M."/>
            <person name="Daum C."/>
            <person name="Ng V."/>
            <person name="Clum A."/>
            <person name="Steindorff A."/>
            <person name="Ohm R."/>
            <person name="Martin F."/>
            <person name="Silar P."/>
            <person name="Natvig D."/>
            <person name="Lalanne C."/>
            <person name="Gautier V."/>
            <person name="Ament-velasquez S.L."/>
            <person name="Kruys A."/>
            <person name="Hutchinson M.I."/>
            <person name="Powell A.J."/>
            <person name="Barry K."/>
            <person name="Miller A.N."/>
            <person name="Grigoriev I.V."/>
            <person name="Debuchy R."/>
            <person name="Gladieux P."/>
            <person name="Thoren M.H."/>
            <person name="Johannesson H."/>
        </authorList>
    </citation>
    <scope>NUCLEOTIDE SEQUENCE</scope>
    <source>
        <strain evidence="2">CBS 232.78</strain>
    </source>
</reference>
<keyword evidence="3" id="KW-1185">Reference proteome</keyword>
<evidence type="ECO:0000259" key="1">
    <source>
        <dbReference type="Pfam" id="PF13924"/>
    </source>
</evidence>
<dbReference type="InterPro" id="IPR024311">
    <property type="entry name" value="Lipocalin-like"/>
</dbReference>
<evidence type="ECO:0000313" key="2">
    <source>
        <dbReference type="EMBL" id="KAK3390094.1"/>
    </source>
</evidence>
<sequence length="158" mass="17147">MKTSAIVNALAGTYSLFDINGTRDGVPVPGPEQEGLITYTRYGFVSATIMDSNPANRWQNLTYPPTNDTGEYDAGWALIGKLGLAYAGPFSINTTVPASKTQGQLIHGPVTIASVPNWVGLNMTREYKILKTAREGTVLTLTARRGNAENTLWWKKIA</sequence>
<evidence type="ECO:0000313" key="3">
    <source>
        <dbReference type="Proteomes" id="UP001285441"/>
    </source>
</evidence>
<feature type="domain" description="Lipocalin-like" evidence="1">
    <location>
        <begin position="30"/>
        <end position="157"/>
    </location>
</feature>
<accession>A0AAE0NYW0</accession>
<gene>
    <name evidence="2" type="ORF">B0H63DRAFT_557117</name>
</gene>
<dbReference type="Pfam" id="PF13924">
    <property type="entry name" value="Lipocalin_5"/>
    <property type="match status" value="1"/>
</dbReference>
<dbReference type="Proteomes" id="UP001285441">
    <property type="component" value="Unassembled WGS sequence"/>
</dbReference>
<name>A0AAE0NYW0_9PEZI</name>
<dbReference type="AlphaFoldDB" id="A0AAE0NYW0"/>
<protein>
    <submittedName>
        <fullName evidence="2">Lipocalin-like domain-containing protein</fullName>
    </submittedName>
</protein>
<proteinExistence type="predicted"/>
<dbReference type="EMBL" id="JAULSW010000002">
    <property type="protein sequence ID" value="KAK3390094.1"/>
    <property type="molecule type" value="Genomic_DNA"/>
</dbReference>
<organism evidence="2 3">
    <name type="scientific">Podospora didyma</name>
    <dbReference type="NCBI Taxonomy" id="330526"/>
    <lineage>
        <taxon>Eukaryota</taxon>
        <taxon>Fungi</taxon>
        <taxon>Dikarya</taxon>
        <taxon>Ascomycota</taxon>
        <taxon>Pezizomycotina</taxon>
        <taxon>Sordariomycetes</taxon>
        <taxon>Sordariomycetidae</taxon>
        <taxon>Sordariales</taxon>
        <taxon>Podosporaceae</taxon>
        <taxon>Podospora</taxon>
    </lineage>
</organism>